<comment type="subcellular location">
    <subcellularLocation>
        <location evidence="1">Cell membrane</location>
        <topology evidence="1">Multi-pass membrane protein</topology>
    </subcellularLocation>
</comment>
<dbReference type="GO" id="GO:0005886">
    <property type="term" value="C:plasma membrane"/>
    <property type="evidence" value="ECO:0007669"/>
    <property type="project" value="UniProtKB-SubCell"/>
</dbReference>
<keyword evidence="2" id="KW-1003">Cell membrane</keyword>
<feature type="transmembrane region" description="Helical" evidence="6">
    <location>
        <begin position="84"/>
        <end position="105"/>
    </location>
</feature>
<dbReference type="InterPro" id="IPR019264">
    <property type="entry name" value="DUF2179"/>
</dbReference>
<sequence length="286" mass="31993">MKFEWKSDCRRILLVVIGSFLMAVNINTFVHAAELYPGGASGLSLLLQKVFGDFAGIQLPYTLFNVLLNAVPAYVGFRYIGKKFTLLSCLVIALSSLMTDLLPRISITSEPMLSCVFGGLLGAFAVSLCLHADATSGGTDFIAMYVSQKYERDAFHYILMGNVVMLGVAGALFGWEKALYSIIYQFTYTQALHGLYKRYQKHTLFIITQKPEEIYSAIAQSTHHGATLFRGTGLYEQKERTMVYSVVSSEEIRPVLSKVKSIDEHAFINVLKTDQFQGRFYHKPTD</sequence>
<feature type="transmembrane region" description="Helical" evidence="6">
    <location>
        <begin position="154"/>
        <end position="175"/>
    </location>
</feature>
<evidence type="ECO:0000259" key="7">
    <source>
        <dbReference type="Pfam" id="PF10035"/>
    </source>
</evidence>
<feature type="transmembrane region" description="Helical" evidence="6">
    <location>
        <begin position="56"/>
        <end position="77"/>
    </location>
</feature>
<keyword evidence="4 6" id="KW-1133">Transmembrane helix</keyword>
<evidence type="ECO:0000256" key="6">
    <source>
        <dbReference type="SAM" id="Phobius"/>
    </source>
</evidence>
<dbReference type="AlphaFoldDB" id="A0A9D1IDA4"/>
<dbReference type="PIRSF" id="PIRSF006483">
    <property type="entry name" value="Membrane_protein_YitT"/>
    <property type="match status" value="1"/>
</dbReference>
<reference evidence="8" key="1">
    <citation type="submission" date="2020-10" db="EMBL/GenBank/DDBJ databases">
        <authorList>
            <person name="Gilroy R."/>
        </authorList>
    </citation>
    <scope>NUCLEOTIDE SEQUENCE</scope>
    <source>
        <strain evidence="8">ChiHcec3-11533</strain>
    </source>
</reference>
<dbReference type="CDD" id="cd16380">
    <property type="entry name" value="YitT_C"/>
    <property type="match status" value="1"/>
</dbReference>
<evidence type="ECO:0000256" key="2">
    <source>
        <dbReference type="ARBA" id="ARBA00022475"/>
    </source>
</evidence>
<dbReference type="PANTHER" id="PTHR33545:SF5">
    <property type="entry name" value="UPF0750 MEMBRANE PROTEIN YITT"/>
    <property type="match status" value="1"/>
</dbReference>
<proteinExistence type="predicted"/>
<evidence type="ECO:0000256" key="1">
    <source>
        <dbReference type="ARBA" id="ARBA00004651"/>
    </source>
</evidence>
<keyword evidence="5 6" id="KW-0472">Membrane</keyword>
<evidence type="ECO:0000256" key="3">
    <source>
        <dbReference type="ARBA" id="ARBA00022692"/>
    </source>
</evidence>
<evidence type="ECO:0000313" key="9">
    <source>
        <dbReference type="Proteomes" id="UP000824072"/>
    </source>
</evidence>
<dbReference type="Pfam" id="PF10035">
    <property type="entry name" value="DUF2179"/>
    <property type="match status" value="1"/>
</dbReference>
<feature type="domain" description="DUF2179" evidence="7">
    <location>
        <begin position="224"/>
        <end position="278"/>
    </location>
</feature>
<evidence type="ECO:0000256" key="5">
    <source>
        <dbReference type="ARBA" id="ARBA00023136"/>
    </source>
</evidence>
<protein>
    <submittedName>
        <fullName evidence="8">YitT family protein</fullName>
    </submittedName>
</protein>
<name>A0A9D1IDA4_9FIRM</name>
<dbReference type="InterPro" id="IPR015867">
    <property type="entry name" value="N-reg_PII/ATP_PRibTrfase_C"/>
</dbReference>
<keyword evidence="3 6" id="KW-0812">Transmembrane</keyword>
<gene>
    <name evidence="8" type="ORF">IAB02_08135</name>
</gene>
<reference evidence="8" key="2">
    <citation type="journal article" date="2021" name="PeerJ">
        <title>Extensive microbial diversity within the chicken gut microbiome revealed by metagenomics and culture.</title>
        <authorList>
            <person name="Gilroy R."/>
            <person name="Ravi A."/>
            <person name="Getino M."/>
            <person name="Pursley I."/>
            <person name="Horton D.L."/>
            <person name="Alikhan N.F."/>
            <person name="Baker D."/>
            <person name="Gharbi K."/>
            <person name="Hall N."/>
            <person name="Watson M."/>
            <person name="Adriaenssens E.M."/>
            <person name="Foster-Nyarko E."/>
            <person name="Jarju S."/>
            <person name="Secka A."/>
            <person name="Antonio M."/>
            <person name="Oren A."/>
            <person name="Chaudhuri R.R."/>
            <person name="La Ragione R."/>
            <person name="Hildebrand F."/>
            <person name="Pallen M.J."/>
        </authorList>
    </citation>
    <scope>NUCLEOTIDE SEQUENCE</scope>
    <source>
        <strain evidence="8">ChiHcec3-11533</strain>
    </source>
</reference>
<organism evidence="8 9">
    <name type="scientific">Candidatus Pullichristensenella excrementigallinarum</name>
    <dbReference type="NCBI Taxonomy" id="2840907"/>
    <lineage>
        <taxon>Bacteria</taxon>
        <taxon>Bacillati</taxon>
        <taxon>Bacillota</taxon>
        <taxon>Clostridia</taxon>
        <taxon>Candidatus Pullichristensenella</taxon>
    </lineage>
</organism>
<feature type="transmembrane region" description="Helical" evidence="6">
    <location>
        <begin position="111"/>
        <end position="133"/>
    </location>
</feature>
<dbReference type="Proteomes" id="UP000824072">
    <property type="component" value="Unassembled WGS sequence"/>
</dbReference>
<dbReference type="InterPro" id="IPR003740">
    <property type="entry name" value="YitT"/>
</dbReference>
<comment type="caution">
    <text evidence="8">The sequence shown here is derived from an EMBL/GenBank/DDBJ whole genome shotgun (WGS) entry which is preliminary data.</text>
</comment>
<evidence type="ECO:0000256" key="4">
    <source>
        <dbReference type="ARBA" id="ARBA00022989"/>
    </source>
</evidence>
<dbReference type="Pfam" id="PF02588">
    <property type="entry name" value="YitT_membrane"/>
    <property type="match status" value="1"/>
</dbReference>
<dbReference type="InterPro" id="IPR051461">
    <property type="entry name" value="UPF0750_membrane"/>
</dbReference>
<dbReference type="Gene3D" id="3.30.70.120">
    <property type="match status" value="1"/>
</dbReference>
<dbReference type="EMBL" id="DVMU01000184">
    <property type="protein sequence ID" value="HIU34516.1"/>
    <property type="molecule type" value="Genomic_DNA"/>
</dbReference>
<dbReference type="PANTHER" id="PTHR33545">
    <property type="entry name" value="UPF0750 MEMBRANE PROTEIN YITT-RELATED"/>
    <property type="match status" value="1"/>
</dbReference>
<accession>A0A9D1IDA4</accession>
<evidence type="ECO:0000313" key="8">
    <source>
        <dbReference type="EMBL" id="HIU34516.1"/>
    </source>
</evidence>